<dbReference type="Pfam" id="PF02321">
    <property type="entry name" value="OEP"/>
    <property type="match status" value="2"/>
</dbReference>
<evidence type="ECO:0000313" key="10">
    <source>
        <dbReference type="Proteomes" id="UP000569092"/>
    </source>
</evidence>
<keyword evidence="3" id="KW-0813">Transport</keyword>
<feature type="signal peptide" evidence="8">
    <location>
        <begin position="1"/>
        <end position="33"/>
    </location>
</feature>
<dbReference type="PANTHER" id="PTHR30026">
    <property type="entry name" value="OUTER MEMBRANE PROTEIN TOLC"/>
    <property type="match status" value="1"/>
</dbReference>
<reference evidence="9 10" key="1">
    <citation type="submission" date="2020-08" db="EMBL/GenBank/DDBJ databases">
        <title>Genomic Encyclopedia of Type Strains, Phase IV (KMG-V): Genome sequencing to study the core and pangenomes of soil and plant-associated prokaryotes.</title>
        <authorList>
            <person name="Whitman W."/>
        </authorList>
    </citation>
    <scope>NUCLEOTIDE SEQUENCE [LARGE SCALE GENOMIC DNA]</scope>
    <source>
        <strain evidence="9 10">M8US30</strain>
    </source>
</reference>
<dbReference type="GO" id="GO:0015562">
    <property type="term" value="F:efflux transmembrane transporter activity"/>
    <property type="evidence" value="ECO:0007669"/>
    <property type="project" value="InterPro"/>
</dbReference>
<dbReference type="InterPro" id="IPR051906">
    <property type="entry name" value="TolC-like"/>
</dbReference>
<dbReference type="PANTHER" id="PTHR30026:SF20">
    <property type="entry name" value="OUTER MEMBRANE PROTEIN TOLC"/>
    <property type="match status" value="1"/>
</dbReference>
<evidence type="ECO:0000256" key="5">
    <source>
        <dbReference type="ARBA" id="ARBA00022692"/>
    </source>
</evidence>
<keyword evidence="7" id="KW-0998">Cell outer membrane</keyword>
<evidence type="ECO:0000256" key="2">
    <source>
        <dbReference type="ARBA" id="ARBA00007613"/>
    </source>
</evidence>
<accession>A0A7W8J3X0</accession>
<dbReference type="GO" id="GO:0015288">
    <property type="term" value="F:porin activity"/>
    <property type="evidence" value="ECO:0007669"/>
    <property type="project" value="TreeGrafter"/>
</dbReference>
<comment type="caution">
    <text evidence="9">The sequence shown here is derived from an EMBL/GenBank/DDBJ whole genome shotgun (WGS) entry which is preliminary data.</text>
</comment>
<dbReference type="GO" id="GO:0009279">
    <property type="term" value="C:cell outer membrane"/>
    <property type="evidence" value="ECO:0007669"/>
    <property type="project" value="UniProtKB-SubCell"/>
</dbReference>
<evidence type="ECO:0000256" key="1">
    <source>
        <dbReference type="ARBA" id="ARBA00004442"/>
    </source>
</evidence>
<keyword evidence="8" id="KW-0732">Signal</keyword>
<proteinExistence type="inferred from homology"/>
<evidence type="ECO:0000256" key="4">
    <source>
        <dbReference type="ARBA" id="ARBA00022452"/>
    </source>
</evidence>
<sequence>MKALTGISREAKMRLWAAVWPAALALCVPMTVAQTQSAQAQSAQAQNVDLPSAPVPNIVKLPGGVVVEQGTPGTLPLSLDDAIARGEKRNLQMLLVIQNERIVRGQVLTVENSLLPSLTAKGQIEAQEVNLAAQGFKASSLEKFNLSPGTFSEIVKVNTASARLSLNQQLFNVPAYYLYRSAQQAAKVANLTTLNELGGVTLAVGTQYLLALADASQIANAQALEKADEVAYQQAKASHEAGVGTNLDELRARVQLQTQQQALINDENAFAKDKIALNRLIGLPADQEITLTDTAPYAEFAQLPLEDAKKLAYQRRKDLLSLQAQLEVAAKARKAVRAERLPVVSFDGYYGVLGEIGSLYHGVFAATGKVSVPVFQEGQLRGEREVADAQVMGLRQQIDSLRVTIEQQIRAAMLDVQSSNDLVKVAKSNVDLATQELQDATDRFSAGVDDNLPVVQAQATLAAAQSRLVETLYQYNQSKLQLARNTGVVESQYKVYLGR</sequence>
<organism evidence="9 10">
    <name type="scientific">Tunturiibacter lichenicola</name>
    <dbReference type="NCBI Taxonomy" id="2051959"/>
    <lineage>
        <taxon>Bacteria</taxon>
        <taxon>Pseudomonadati</taxon>
        <taxon>Acidobacteriota</taxon>
        <taxon>Terriglobia</taxon>
        <taxon>Terriglobales</taxon>
        <taxon>Acidobacteriaceae</taxon>
        <taxon>Tunturiibacter</taxon>
    </lineage>
</organism>
<gene>
    <name evidence="9" type="ORF">HDF10_000093</name>
</gene>
<evidence type="ECO:0000256" key="6">
    <source>
        <dbReference type="ARBA" id="ARBA00023136"/>
    </source>
</evidence>
<evidence type="ECO:0000313" key="9">
    <source>
        <dbReference type="EMBL" id="MBB5342143.1"/>
    </source>
</evidence>
<keyword evidence="6" id="KW-0472">Membrane</keyword>
<dbReference type="GO" id="GO:1990281">
    <property type="term" value="C:efflux pump complex"/>
    <property type="evidence" value="ECO:0007669"/>
    <property type="project" value="TreeGrafter"/>
</dbReference>
<keyword evidence="5" id="KW-0812">Transmembrane</keyword>
<comment type="similarity">
    <text evidence="2">Belongs to the outer membrane factor (OMF) (TC 1.B.17) family.</text>
</comment>
<protein>
    <submittedName>
        <fullName evidence="9">Outer membrane protein TolC</fullName>
    </submittedName>
</protein>
<evidence type="ECO:0000256" key="7">
    <source>
        <dbReference type="ARBA" id="ARBA00023237"/>
    </source>
</evidence>
<dbReference type="Gene3D" id="1.20.1600.10">
    <property type="entry name" value="Outer membrane efflux proteins (OEP)"/>
    <property type="match status" value="1"/>
</dbReference>
<name>A0A7W8J3X0_9BACT</name>
<dbReference type="InterPro" id="IPR003423">
    <property type="entry name" value="OMP_efflux"/>
</dbReference>
<dbReference type="SUPFAM" id="SSF56954">
    <property type="entry name" value="Outer membrane efflux proteins (OEP)"/>
    <property type="match status" value="1"/>
</dbReference>
<dbReference type="Proteomes" id="UP000569092">
    <property type="component" value="Unassembled WGS sequence"/>
</dbReference>
<keyword evidence="4" id="KW-1134">Transmembrane beta strand</keyword>
<dbReference type="EMBL" id="JACHDZ010000001">
    <property type="protein sequence ID" value="MBB5342143.1"/>
    <property type="molecule type" value="Genomic_DNA"/>
</dbReference>
<dbReference type="AlphaFoldDB" id="A0A7W8J3X0"/>
<evidence type="ECO:0000256" key="3">
    <source>
        <dbReference type="ARBA" id="ARBA00022448"/>
    </source>
</evidence>
<feature type="chain" id="PRO_5031512235" evidence="8">
    <location>
        <begin position="34"/>
        <end position="499"/>
    </location>
</feature>
<comment type="subcellular location">
    <subcellularLocation>
        <location evidence="1">Cell outer membrane</location>
    </subcellularLocation>
</comment>
<evidence type="ECO:0000256" key="8">
    <source>
        <dbReference type="SAM" id="SignalP"/>
    </source>
</evidence>